<proteinExistence type="predicted"/>
<organism evidence="1 2">
    <name type="scientific">Exophiala mesophila</name>
    <name type="common">Black yeast-like fungus</name>
    <dbReference type="NCBI Taxonomy" id="212818"/>
    <lineage>
        <taxon>Eukaryota</taxon>
        <taxon>Fungi</taxon>
        <taxon>Dikarya</taxon>
        <taxon>Ascomycota</taxon>
        <taxon>Pezizomycotina</taxon>
        <taxon>Eurotiomycetes</taxon>
        <taxon>Chaetothyriomycetidae</taxon>
        <taxon>Chaetothyriales</taxon>
        <taxon>Herpotrichiellaceae</taxon>
        <taxon>Exophiala</taxon>
    </lineage>
</organism>
<comment type="caution">
    <text evidence="1">The sequence shown here is derived from an EMBL/GenBank/DDBJ whole genome shotgun (WGS) entry which is preliminary data.</text>
</comment>
<accession>A0A438NFH3</accession>
<dbReference type="AlphaFoldDB" id="A0A438NFH3"/>
<reference evidence="1 2" key="1">
    <citation type="submission" date="2017-03" db="EMBL/GenBank/DDBJ databases">
        <title>Genomes of endolithic fungi from Antarctica.</title>
        <authorList>
            <person name="Coleine C."/>
            <person name="Masonjones S."/>
            <person name="Stajich J.E."/>
        </authorList>
    </citation>
    <scope>NUCLEOTIDE SEQUENCE [LARGE SCALE GENOMIC DNA]</scope>
    <source>
        <strain evidence="1 2">CCFEE 6314</strain>
    </source>
</reference>
<dbReference type="EMBL" id="NAJM01000004">
    <property type="protein sequence ID" value="RVX74482.1"/>
    <property type="molecule type" value="Genomic_DNA"/>
</dbReference>
<sequence length="233" mass="26687">MEVPHRNIVSYDRQGFAEFPQRLGHNATEIVSMLDDKDKIPMAESILQEWFYFGTLHLLSEVSQVPIDLDRFIKIEENGKRTVVSCCWPEYFAAISAKETPFTQEQHEELEQGLNYIAGGLGAAVKRFDSWYNYLTPSIMFSIFILVETIYDTLRLLSGRETHVKVPFMSPSPGLYFEKKMQNNGWCLASIQGVLHGNTSVAYFTSLLRAYGDKQHLDAQRISVSKYKNKSAR</sequence>
<name>A0A438NFH3_EXOME</name>
<dbReference type="OrthoDB" id="2426273at2759"/>
<evidence type="ECO:0000313" key="1">
    <source>
        <dbReference type="EMBL" id="RVX74482.1"/>
    </source>
</evidence>
<evidence type="ECO:0000313" key="2">
    <source>
        <dbReference type="Proteomes" id="UP000288859"/>
    </source>
</evidence>
<gene>
    <name evidence="1" type="ORF">B0A52_01608</name>
</gene>
<protein>
    <submittedName>
        <fullName evidence="1">Uncharacterized protein</fullName>
    </submittedName>
</protein>
<dbReference type="Proteomes" id="UP000288859">
    <property type="component" value="Unassembled WGS sequence"/>
</dbReference>